<dbReference type="EMBL" id="CADIKM010000074">
    <property type="protein sequence ID" value="CAB3805636.1"/>
    <property type="molecule type" value="Genomic_DNA"/>
</dbReference>
<organism evidence="2 3">
    <name type="scientific">Pararobbsia alpina</name>
    <dbReference type="NCBI Taxonomy" id="621374"/>
    <lineage>
        <taxon>Bacteria</taxon>
        <taxon>Pseudomonadati</taxon>
        <taxon>Pseudomonadota</taxon>
        <taxon>Betaproteobacteria</taxon>
        <taxon>Burkholderiales</taxon>
        <taxon>Burkholderiaceae</taxon>
        <taxon>Pararobbsia</taxon>
    </lineage>
</organism>
<sequence length="233" mass="26072">MLWEDILRTLGGMAILVAAIAWLSKALLTALLSKDLEHFKSELEISSQKSIEAFKASLQLEAQRNAIEFAALHAKRAELVAELYSRIVSLYAGILKLAQELGAREVRSEDYMKYEAVRAQPWEIKPGIHTLSESEEAKATALQEAYKDLCHFYNEKKIYFSIQVCEQIDSFAALAGYIAVMYQNVAIRDDDNQPYVNPLVVKVWNQAGEKATPLLSAVESEFRTLLGVSNAQA</sequence>
<keyword evidence="1" id="KW-0472">Membrane</keyword>
<evidence type="ECO:0000313" key="2">
    <source>
        <dbReference type="EMBL" id="CAB3805636.1"/>
    </source>
</evidence>
<evidence type="ECO:0000256" key="1">
    <source>
        <dbReference type="SAM" id="Phobius"/>
    </source>
</evidence>
<name>A0A6S7BME4_9BURK</name>
<evidence type="ECO:0000313" key="3">
    <source>
        <dbReference type="Proteomes" id="UP000494115"/>
    </source>
</evidence>
<protein>
    <submittedName>
        <fullName evidence="2">Uncharacterized protein</fullName>
    </submittedName>
</protein>
<gene>
    <name evidence="2" type="ORF">LMG28138_05700</name>
</gene>
<feature type="transmembrane region" description="Helical" evidence="1">
    <location>
        <begin position="12"/>
        <end position="32"/>
    </location>
</feature>
<dbReference type="AlphaFoldDB" id="A0A6S7BME4"/>
<keyword evidence="3" id="KW-1185">Reference proteome</keyword>
<keyword evidence="1" id="KW-1133">Transmembrane helix</keyword>
<accession>A0A6S7BME4</accession>
<reference evidence="2 3" key="1">
    <citation type="submission" date="2020-04" db="EMBL/GenBank/DDBJ databases">
        <authorList>
            <person name="De Canck E."/>
        </authorList>
    </citation>
    <scope>NUCLEOTIDE SEQUENCE [LARGE SCALE GENOMIC DNA]</scope>
    <source>
        <strain evidence="2 3">LMG 28138</strain>
    </source>
</reference>
<keyword evidence="1" id="KW-0812">Transmembrane</keyword>
<proteinExistence type="predicted"/>
<dbReference type="Proteomes" id="UP000494115">
    <property type="component" value="Unassembled WGS sequence"/>
</dbReference>
<dbReference type="RefSeq" id="WP_175108218.1">
    <property type="nucleotide sequence ID" value="NZ_CADIKM010000074.1"/>
</dbReference>